<organism evidence="2 3">
    <name type="scientific">Characodon lateralis</name>
    <dbReference type="NCBI Taxonomy" id="208331"/>
    <lineage>
        <taxon>Eukaryota</taxon>
        <taxon>Metazoa</taxon>
        <taxon>Chordata</taxon>
        <taxon>Craniata</taxon>
        <taxon>Vertebrata</taxon>
        <taxon>Euteleostomi</taxon>
        <taxon>Actinopterygii</taxon>
        <taxon>Neopterygii</taxon>
        <taxon>Teleostei</taxon>
        <taxon>Neoteleostei</taxon>
        <taxon>Acanthomorphata</taxon>
        <taxon>Ovalentaria</taxon>
        <taxon>Atherinomorphae</taxon>
        <taxon>Cyprinodontiformes</taxon>
        <taxon>Goodeidae</taxon>
        <taxon>Characodon</taxon>
    </lineage>
</organism>
<evidence type="ECO:0000313" key="2">
    <source>
        <dbReference type="EMBL" id="MED6272216.1"/>
    </source>
</evidence>
<keyword evidence="1" id="KW-0472">Membrane</keyword>
<reference evidence="2 3" key="1">
    <citation type="submission" date="2021-06" db="EMBL/GenBank/DDBJ databases">
        <authorList>
            <person name="Palmer J.M."/>
        </authorList>
    </citation>
    <scope>NUCLEOTIDE SEQUENCE [LARGE SCALE GENOMIC DNA]</scope>
    <source>
        <strain evidence="2 3">CL_MEX2019</strain>
        <tissue evidence="2">Muscle</tissue>
    </source>
</reference>
<dbReference type="Proteomes" id="UP001352852">
    <property type="component" value="Unassembled WGS sequence"/>
</dbReference>
<accession>A0ABU7DBD2</accession>
<name>A0ABU7DBD2_9TELE</name>
<keyword evidence="1" id="KW-1133">Transmembrane helix</keyword>
<feature type="transmembrane region" description="Helical" evidence="1">
    <location>
        <begin position="17"/>
        <end position="34"/>
    </location>
</feature>
<sequence>MSAGGGQQRRLRDANMVLLRLVAFILLAAAWYFTPAADIDHKITLNHILYKVGIGTRCGEGKPHPDDGPDSYCSFPWAEMVVEDL</sequence>
<protein>
    <submittedName>
        <fullName evidence="2">Uncharacterized protein</fullName>
    </submittedName>
</protein>
<evidence type="ECO:0000256" key="1">
    <source>
        <dbReference type="SAM" id="Phobius"/>
    </source>
</evidence>
<evidence type="ECO:0000313" key="3">
    <source>
        <dbReference type="Proteomes" id="UP001352852"/>
    </source>
</evidence>
<comment type="caution">
    <text evidence="2">The sequence shown here is derived from an EMBL/GenBank/DDBJ whole genome shotgun (WGS) entry which is preliminary data.</text>
</comment>
<dbReference type="EMBL" id="JAHUTJ010020005">
    <property type="protein sequence ID" value="MED6272216.1"/>
    <property type="molecule type" value="Genomic_DNA"/>
</dbReference>
<keyword evidence="1" id="KW-0812">Transmembrane</keyword>
<keyword evidence="3" id="KW-1185">Reference proteome</keyword>
<gene>
    <name evidence="2" type="ORF">CHARACLAT_027886</name>
</gene>
<proteinExistence type="predicted"/>